<feature type="region of interest" description="Disordered" evidence="1">
    <location>
        <begin position="27"/>
        <end position="62"/>
    </location>
</feature>
<comment type="caution">
    <text evidence="3">The sequence shown here is derived from an EMBL/GenBank/DDBJ whole genome shotgun (WGS) entry which is preliminary data.</text>
</comment>
<dbReference type="GO" id="GO:0007018">
    <property type="term" value="P:microtubule-based movement"/>
    <property type="evidence" value="ECO:0007669"/>
    <property type="project" value="InterPro"/>
</dbReference>
<keyword evidence="4" id="KW-1185">Reference proteome</keyword>
<dbReference type="InterPro" id="IPR041228">
    <property type="entry name" value="Dynein_C"/>
</dbReference>
<evidence type="ECO:0000259" key="2">
    <source>
        <dbReference type="Pfam" id="PF18199"/>
    </source>
</evidence>
<proteinExistence type="predicted"/>
<dbReference type="EMBL" id="JADWDJ010000024">
    <property type="protein sequence ID" value="KAG5261300.1"/>
    <property type="molecule type" value="Genomic_DNA"/>
</dbReference>
<name>A0AAV6FF68_9TELE</name>
<dbReference type="InterPro" id="IPR026983">
    <property type="entry name" value="DHC"/>
</dbReference>
<dbReference type="Pfam" id="PF18199">
    <property type="entry name" value="Dynein_C"/>
    <property type="match status" value="1"/>
</dbReference>
<protein>
    <recommendedName>
        <fullName evidence="2">Dynein heavy chain C-terminal domain-containing protein</fullName>
    </recommendedName>
</protein>
<sequence length="200" mass="21991">MPTELSPLAAASGSSLADLLVPRADREASTAVHQPAAGCGAPRGVRTAPQRRHCQPDRRDTHPLRHTAVPAAAGHQHCIHWGWASKRRTKVLELSADVLQKIPPLLDYEGTRQLLQEDPSPLNVVLLQEIQRYNALLHTIRTSLIELEKGIKGLVVMSSSLEETFNYIYDARVPPLWEKIGHPDTGHIMGSGVPAVYSEE</sequence>
<evidence type="ECO:0000256" key="1">
    <source>
        <dbReference type="SAM" id="MobiDB-lite"/>
    </source>
</evidence>
<dbReference type="AlphaFoldDB" id="A0AAV6FF68"/>
<gene>
    <name evidence="3" type="ORF">AALO_G00302360</name>
</gene>
<accession>A0AAV6FF68</accession>
<dbReference type="Gene3D" id="1.20.1270.280">
    <property type="match status" value="1"/>
</dbReference>
<feature type="domain" description="Dynein heavy chain C-terminal" evidence="2">
    <location>
        <begin position="84"/>
        <end position="183"/>
    </location>
</feature>
<dbReference type="PANTHER" id="PTHR46961">
    <property type="entry name" value="DYNEIN HEAVY CHAIN 1, AXONEMAL-LIKE PROTEIN"/>
    <property type="match status" value="1"/>
</dbReference>
<evidence type="ECO:0000313" key="3">
    <source>
        <dbReference type="EMBL" id="KAG5261300.1"/>
    </source>
</evidence>
<reference evidence="3" key="1">
    <citation type="submission" date="2020-10" db="EMBL/GenBank/DDBJ databases">
        <title>Chromosome-scale genome assembly of the Allis shad, Alosa alosa.</title>
        <authorList>
            <person name="Margot Z."/>
            <person name="Christophe K."/>
            <person name="Cabau C."/>
            <person name="Louis A."/>
            <person name="Berthelot C."/>
            <person name="Parey E."/>
            <person name="Roest Crollius H."/>
            <person name="Montfort J."/>
            <person name="Robinson-Rechavi M."/>
            <person name="Bucao C."/>
            <person name="Bouchez O."/>
            <person name="Gislard M."/>
            <person name="Lluch J."/>
            <person name="Milhes M."/>
            <person name="Lampietro C."/>
            <person name="Lopez Roques C."/>
            <person name="Donnadieu C."/>
            <person name="Braasch I."/>
            <person name="Desvignes T."/>
            <person name="Postlethwait J."/>
            <person name="Bobe J."/>
            <person name="Guiguen Y."/>
        </authorList>
    </citation>
    <scope>NUCLEOTIDE SEQUENCE</scope>
    <source>
        <strain evidence="3">M-15738</strain>
        <tissue evidence="3">Blood</tissue>
    </source>
</reference>
<dbReference type="GO" id="GO:0045505">
    <property type="term" value="F:dynein intermediate chain binding"/>
    <property type="evidence" value="ECO:0007669"/>
    <property type="project" value="InterPro"/>
</dbReference>
<organism evidence="3 4">
    <name type="scientific">Alosa alosa</name>
    <name type="common">allis shad</name>
    <dbReference type="NCBI Taxonomy" id="278164"/>
    <lineage>
        <taxon>Eukaryota</taxon>
        <taxon>Metazoa</taxon>
        <taxon>Chordata</taxon>
        <taxon>Craniata</taxon>
        <taxon>Vertebrata</taxon>
        <taxon>Euteleostomi</taxon>
        <taxon>Actinopterygii</taxon>
        <taxon>Neopterygii</taxon>
        <taxon>Teleostei</taxon>
        <taxon>Clupei</taxon>
        <taxon>Clupeiformes</taxon>
        <taxon>Clupeoidei</taxon>
        <taxon>Clupeidae</taxon>
        <taxon>Alosa</taxon>
    </lineage>
</organism>
<dbReference type="PANTHER" id="PTHR46961:SF8">
    <property type="entry name" value="DYNEIN AXONEMAL HEAVY CHAIN 7"/>
    <property type="match status" value="1"/>
</dbReference>
<dbReference type="Proteomes" id="UP000823561">
    <property type="component" value="Chromosome 24"/>
</dbReference>
<dbReference type="GO" id="GO:0051959">
    <property type="term" value="F:dynein light intermediate chain binding"/>
    <property type="evidence" value="ECO:0007669"/>
    <property type="project" value="InterPro"/>
</dbReference>
<evidence type="ECO:0000313" key="4">
    <source>
        <dbReference type="Proteomes" id="UP000823561"/>
    </source>
</evidence>
<dbReference type="GO" id="GO:0030286">
    <property type="term" value="C:dynein complex"/>
    <property type="evidence" value="ECO:0007669"/>
    <property type="project" value="InterPro"/>
</dbReference>